<reference evidence="1" key="1">
    <citation type="submission" date="2021-01" db="EMBL/GenBank/DDBJ databases">
        <authorList>
            <consortium name="Genoscope - CEA"/>
            <person name="William W."/>
        </authorList>
    </citation>
    <scope>NUCLEOTIDE SEQUENCE</scope>
</reference>
<organism evidence="1 2">
    <name type="scientific">Paramecium sonneborni</name>
    <dbReference type="NCBI Taxonomy" id="65129"/>
    <lineage>
        <taxon>Eukaryota</taxon>
        <taxon>Sar</taxon>
        <taxon>Alveolata</taxon>
        <taxon>Ciliophora</taxon>
        <taxon>Intramacronucleata</taxon>
        <taxon>Oligohymenophorea</taxon>
        <taxon>Peniculida</taxon>
        <taxon>Parameciidae</taxon>
        <taxon>Paramecium</taxon>
    </lineage>
</organism>
<dbReference type="Proteomes" id="UP000692954">
    <property type="component" value="Unassembled WGS sequence"/>
</dbReference>
<sequence length="112" mass="13196">MSSKLQCLIIGFSLGVLSTTYYLGNQSKEKLVKKAKEFKQKGLEQIDDIKSDLKEINTKEYLVEKKELILEKGKDSQKFVEKQWKDFEEKAKKTQKKIGKEFEKIKEKFKQD</sequence>
<evidence type="ECO:0000313" key="2">
    <source>
        <dbReference type="Proteomes" id="UP000692954"/>
    </source>
</evidence>
<keyword evidence="2" id="KW-1185">Reference proteome</keyword>
<proteinExistence type="predicted"/>
<accession>A0A8S1NIG4</accession>
<protein>
    <submittedName>
        <fullName evidence="1">Uncharacterized protein</fullName>
    </submittedName>
</protein>
<dbReference type="AlphaFoldDB" id="A0A8S1NIG4"/>
<comment type="caution">
    <text evidence="1">The sequence shown here is derived from an EMBL/GenBank/DDBJ whole genome shotgun (WGS) entry which is preliminary data.</text>
</comment>
<evidence type="ECO:0000313" key="1">
    <source>
        <dbReference type="EMBL" id="CAD8086494.1"/>
    </source>
</evidence>
<name>A0A8S1NIG4_9CILI</name>
<dbReference type="EMBL" id="CAJJDN010000050">
    <property type="protein sequence ID" value="CAD8086494.1"/>
    <property type="molecule type" value="Genomic_DNA"/>
</dbReference>
<dbReference type="OrthoDB" id="310567at2759"/>
<gene>
    <name evidence="1" type="ORF">PSON_ATCC_30995.1.T0500019</name>
</gene>